<feature type="compositionally biased region" description="Basic and acidic residues" evidence="1">
    <location>
        <begin position="95"/>
        <end position="105"/>
    </location>
</feature>
<dbReference type="EMBL" id="GDHC01005306">
    <property type="protein sequence ID" value="JAQ13323.1"/>
    <property type="molecule type" value="Transcribed_RNA"/>
</dbReference>
<dbReference type="Pfam" id="PF10175">
    <property type="entry name" value="MPP6"/>
    <property type="match status" value="1"/>
</dbReference>
<reference evidence="5" key="4">
    <citation type="journal article" date="2016" name="Gigascience">
        <title>De novo construction of an expanded transcriptome assembly for the western tarnished plant bug, Lygus hesperus.</title>
        <authorList>
            <person name="Tassone E.E."/>
            <person name="Geib S.M."/>
            <person name="Hall B."/>
            <person name="Fabrick J.A."/>
            <person name="Brent C.S."/>
            <person name="Hull J.J."/>
        </authorList>
    </citation>
    <scope>NUCLEOTIDE SEQUENCE</scope>
</reference>
<name>A0A0A9ZIK7_LYGHE</name>
<feature type="region of interest" description="Disordered" evidence="1">
    <location>
        <begin position="92"/>
        <end position="140"/>
    </location>
</feature>
<feature type="compositionally biased region" description="Polar residues" evidence="1">
    <location>
        <begin position="110"/>
        <end position="124"/>
    </location>
</feature>
<dbReference type="GO" id="GO:0000460">
    <property type="term" value="P:maturation of 5.8S rRNA"/>
    <property type="evidence" value="ECO:0007669"/>
    <property type="project" value="TreeGrafter"/>
</dbReference>
<reference evidence="4" key="3">
    <citation type="submission" date="2014-09" db="EMBL/GenBank/DDBJ databases">
        <authorList>
            <person name="Magalhaes I.L.F."/>
            <person name="Oliveira U."/>
            <person name="Santos F.R."/>
            <person name="Vidigal T.H.D.A."/>
            <person name="Brescovit A.D."/>
            <person name="Santos A.J."/>
        </authorList>
    </citation>
    <scope>NUCLEOTIDE SEQUENCE</scope>
</reference>
<dbReference type="EMBL" id="GDHC01003323">
    <property type="protein sequence ID" value="JAQ15306.1"/>
    <property type="molecule type" value="Transcribed_RNA"/>
</dbReference>
<feature type="compositionally biased region" description="Basic residues" evidence="1">
    <location>
        <begin position="125"/>
        <end position="134"/>
    </location>
</feature>
<dbReference type="InterPro" id="IPR019324">
    <property type="entry name" value="MPP6"/>
</dbReference>
<evidence type="ECO:0000313" key="5">
    <source>
        <dbReference type="EMBL" id="JAQ13323.1"/>
    </source>
</evidence>
<proteinExistence type="predicted"/>
<protein>
    <submittedName>
        <fullName evidence="3">M-phase phosphoprotein 6</fullName>
    </submittedName>
</protein>
<dbReference type="PANTHER" id="PTHR13582">
    <property type="entry name" value="M-PHASE PHOSPHOPROTEIN 6"/>
    <property type="match status" value="1"/>
</dbReference>
<evidence type="ECO:0000313" key="2">
    <source>
        <dbReference type="EMBL" id="JAG06748.1"/>
    </source>
</evidence>
<reference evidence="3" key="2">
    <citation type="submission" date="2014-07" db="EMBL/GenBank/DDBJ databases">
        <authorList>
            <person name="Hull J."/>
        </authorList>
    </citation>
    <scope>NUCLEOTIDE SEQUENCE</scope>
</reference>
<dbReference type="EMBL" id="GBRD01002461">
    <property type="protein sequence ID" value="JAG63360.1"/>
    <property type="molecule type" value="Transcribed_RNA"/>
</dbReference>
<evidence type="ECO:0000313" key="6">
    <source>
        <dbReference type="EMBL" id="JAQ15306.1"/>
    </source>
</evidence>
<evidence type="ECO:0000313" key="3">
    <source>
        <dbReference type="EMBL" id="JAG42855.1"/>
    </source>
</evidence>
<organism evidence="3">
    <name type="scientific">Lygus hesperus</name>
    <name type="common">Western plant bug</name>
    <dbReference type="NCBI Taxonomy" id="30085"/>
    <lineage>
        <taxon>Eukaryota</taxon>
        <taxon>Metazoa</taxon>
        <taxon>Ecdysozoa</taxon>
        <taxon>Arthropoda</taxon>
        <taxon>Hexapoda</taxon>
        <taxon>Insecta</taxon>
        <taxon>Pterygota</taxon>
        <taxon>Neoptera</taxon>
        <taxon>Paraneoptera</taxon>
        <taxon>Hemiptera</taxon>
        <taxon>Heteroptera</taxon>
        <taxon>Panheteroptera</taxon>
        <taxon>Cimicomorpha</taxon>
        <taxon>Miridae</taxon>
        <taxon>Mirini</taxon>
        <taxon>Lygus</taxon>
    </lineage>
</organism>
<dbReference type="EMBL" id="GBHO01000749">
    <property type="protein sequence ID" value="JAG42855.1"/>
    <property type="molecule type" value="Transcribed_RNA"/>
</dbReference>
<dbReference type="AlphaFoldDB" id="A0A0A9ZIK7"/>
<dbReference type="PANTHER" id="PTHR13582:SF0">
    <property type="entry name" value="M-PHASE PHOSPHOPROTEIN 6"/>
    <property type="match status" value="1"/>
</dbReference>
<dbReference type="EMBL" id="GBHO01036856">
    <property type="protein sequence ID" value="JAG06748.1"/>
    <property type="molecule type" value="Transcribed_RNA"/>
</dbReference>
<gene>
    <name evidence="3" type="primary">Mphosph6_1</name>
    <name evidence="2" type="synonym">Mphosph6_0</name>
    <name evidence="3" type="ORF">CM83_68890</name>
    <name evidence="2" type="ORF">CM83_68891</name>
    <name evidence="6" type="ORF">g.64406</name>
    <name evidence="5" type="ORF">g.64408</name>
</gene>
<reference evidence="3" key="1">
    <citation type="journal article" date="2014" name="PLoS ONE">
        <title>Transcriptome-Based Identification of ABC Transporters in the Western Tarnished Plant Bug Lygus hesperus.</title>
        <authorList>
            <person name="Hull J.J."/>
            <person name="Chaney K."/>
            <person name="Geib S.M."/>
            <person name="Fabrick J.A."/>
            <person name="Brent C.S."/>
            <person name="Walsh D."/>
            <person name="Lavine L.C."/>
        </authorList>
    </citation>
    <scope>NUCLEOTIDE SEQUENCE</scope>
</reference>
<accession>A0A0A9ZIK7</accession>
<evidence type="ECO:0000256" key="1">
    <source>
        <dbReference type="SAM" id="MobiDB-lite"/>
    </source>
</evidence>
<sequence>MPKDRRGHAKLSKGVLEMKFMQRTKNRMRAEKEAEESRTMYEKDISKGMQNAVDKFIVEPSYVPIHNLIVGRVSYGGFNPEIEKFMTKPPVETEAVSREMEKEISDNEMTEFSSSLNNTMASKFNKNKKRKVAHFMKPED</sequence>
<evidence type="ECO:0000313" key="4">
    <source>
        <dbReference type="EMBL" id="JAG63360.1"/>
    </source>
</evidence>